<dbReference type="Pfam" id="PF14310">
    <property type="entry name" value="Fn3-like"/>
    <property type="match status" value="1"/>
</dbReference>
<dbReference type="InterPro" id="IPR026891">
    <property type="entry name" value="Fn3-like"/>
</dbReference>
<keyword evidence="20" id="KW-1185">Reference proteome</keyword>
<reference evidence="19 20" key="1">
    <citation type="submission" date="2016-03" db="EMBL/GenBank/DDBJ databases">
        <title>Comparative genomics of Pseudogymnoascus destructans, the fungus causing white-nose syndrome of bats.</title>
        <authorList>
            <person name="Palmer J.M."/>
            <person name="Drees K.P."/>
            <person name="Foster J.T."/>
            <person name="Lindner D.L."/>
        </authorList>
    </citation>
    <scope>NUCLEOTIDE SEQUENCE [LARGE SCALE GENOMIC DNA]</scope>
    <source>
        <strain evidence="19 20">UAMH 10579</strain>
    </source>
</reference>
<evidence type="ECO:0000313" key="19">
    <source>
        <dbReference type="EMBL" id="OBT92983.2"/>
    </source>
</evidence>
<evidence type="ECO:0000256" key="1">
    <source>
        <dbReference type="ARBA" id="ARBA00000448"/>
    </source>
</evidence>
<keyword evidence="11" id="KW-0326">Glycosidase</keyword>
<evidence type="ECO:0000256" key="11">
    <source>
        <dbReference type="ARBA" id="ARBA00023295"/>
    </source>
</evidence>
<evidence type="ECO:0000256" key="12">
    <source>
        <dbReference type="ARBA" id="ARBA00023326"/>
    </source>
</evidence>
<evidence type="ECO:0000256" key="3">
    <source>
        <dbReference type="ARBA" id="ARBA00004987"/>
    </source>
</evidence>
<dbReference type="Pfam" id="PF00933">
    <property type="entry name" value="Glyco_hydro_3"/>
    <property type="match status" value="1"/>
</dbReference>
<comment type="subcellular location">
    <subcellularLocation>
        <location evidence="2">Secreted</location>
    </subcellularLocation>
</comment>
<evidence type="ECO:0000256" key="2">
    <source>
        <dbReference type="ARBA" id="ARBA00004613"/>
    </source>
</evidence>
<dbReference type="RefSeq" id="XP_018126716.2">
    <property type="nucleotide sequence ID" value="XM_018277983.2"/>
</dbReference>
<dbReference type="Gene3D" id="3.20.20.300">
    <property type="entry name" value="Glycoside hydrolase, family 3, N-terminal domain"/>
    <property type="match status" value="1"/>
</dbReference>
<keyword evidence="9" id="KW-0325">Glycoprotein</keyword>
<comment type="similarity">
    <text evidence="4">Belongs to the glycosyl hydrolase 3 family.</text>
</comment>
<keyword evidence="10" id="KW-0119">Carbohydrate metabolism</keyword>
<dbReference type="EC" id="3.2.1.21" evidence="5"/>
<keyword evidence="8" id="KW-0378">Hydrolase</keyword>
<dbReference type="InterPro" id="IPR017853">
    <property type="entry name" value="GH"/>
</dbReference>
<dbReference type="GO" id="GO:0008422">
    <property type="term" value="F:beta-glucosidase activity"/>
    <property type="evidence" value="ECO:0007669"/>
    <property type="project" value="UniProtKB-EC"/>
</dbReference>
<dbReference type="SUPFAM" id="SSF51445">
    <property type="entry name" value="(Trans)glycosidases"/>
    <property type="match status" value="1"/>
</dbReference>
<dbReference type="GO" id="GO:0005576">
    <property type="term" value="C:extracellular region"/>
    <property type="evidence" value="ECO:0007669"/>
    <property type="project" value="UniProtKB-SubCell"/>
</dbReference>
<evidence type="ECO:0000313" key="20">
    <source>
        <dbReference type="Proteomes" id="UP000091956"/>
    </source>
</evidence>
<dbReference type="InterPro" id="IPR036962">
    <property type="entry name" value="Glyco_hydro_3_N_sf"/>
</dbReference>
<evidence type="ECO:0000256" key="7">
    <source>
        <dbReference type="ARBA" id="ARBA00022729"/>
    </source>
</evidence>
<keyword evidence="6" id="KW-0964">Secreted</keyword>
<dbReference type="Proteomes" id="UP000091956">
    <property type="component" value="Unassembled WGS sequence"/>
</dbReference>
<keyword evidence="7" id="KW-0732">Signal</keyword>
<evidence type="ECO:0000256" key="4">
    <source>
        <dbReference type="ARBA" id="ARBA00005336"/>
    </source>
</evidence>
<evidence type="ECO:0000259" key="18">
    <source>
        <dbReference type="SMART" id="SM01217"/>
    </source>
</evidence>
<dbReference type="Gene3D" id="2.60.40.10">
    <property type="entry name" value="Immunoglobulins"/>
    <property type="match status" value="1"/>
</dbReference>
<dbReference type="FunFam" id="3.20.20.300:FF:000002">
    <property type="entry name" value="Probable beta-glucosidase"/>
    <property type="match status" value="1"/>
</dbReference>
<dbReference type="AlphaFoldDB" id="A0A1B8GAW9"/>
<evidence type="ECO:0000256" key="9">
    <source>
        <dbReference type="ARBA" id="ARBA00023180"/>
    </source>
</evidence>
<proteinExistence type="inferred from homology"/>
<dbReference type="GeneID" id="28841948"/>
<evidence type="ECO:0000256" key="5">
    <source>
        <dbReference type="ARBA" id="ARBA00012744"/>
    </source>
</evidence>
<dbReference type="InterPro" id="IPR050288">
    <property type="entry name" value="Cellulose_deg_GH3"/>
</dbReference>
<dbReference type="PANTHER" id="PTHR42715">
    <property type="entry name" value="BETA-GLUCOSIDASE"/>
    <property type="match status" value="1"/>
</dbReference>
<comment type="catalytic activity">
    <reaction evidence="1">
        <text>Hydrolysis of terminal, non-reducing beta-D-glucosyl residues with release of beta-D-glucose.</text>
        <dbReference type="EC" id="3.2.1.21"/>
    </reaction>
</comment>
<dbReference type="InterPro" id="IPR013783">
    <property type="entry name" value="Ig-like_fold"/>
</dbReference>
<dbReference type="Gene3D" id="3.40.50.1700">
    <property type="entry name" value="Glycoside hydrolase family 3 C-terminal domain"/>
    <property type="match status" value="1"/>
</dbReference>
<dbReference type="InterPro" id="IPR036881">
    <property type="entry name" value="Glyco_hydro_3_C_sf"/>
</dbReference>
<dbReference type="STRING" id="342668.A0A1B8GAW9"/>
<evidence type="ECO:0000256" key="8">
    <source>
        <dbReference type="ARBA" id="ARBA00022801"/>
    </source>
</evidence>
<dbReference type="Pfam" id="PF01915">
    <property type="entry name" value="Glyco_hydro_3_C"/>
    <property type="match status" value="1"/>
</dbReference>
<dbReference type="PANTHER" id="PTHR42715:SF12">
    <property type="entry name" value="BETA-GLUCOSIDASE G-RELATED"/>
    <property type="match status" value="1"/>
</dbReference>
<keyword evidence="12" id="KW-0624">Polysaccharide degradation</keyword>
<feature type="domain" description="Fibronectin type III-like" evidence="18">
    <location>
        <begin position="772"/>
        <end position="844"/>
    </location>
</feature>
<evidence type="ECO:0000256" key="17">
    <source>
        <dbReference type="ARBA" id="ARBA00041808"/>
    </source>
</evidence>
<evidence type="ECO:0000256" key="6">
    <source>
        <dbReference type="ARBA" id="ARBA00022525"/>
    </source>
</evidence>
<reference evidence="20" key="2">
    <citation type="journal article" date="2018" name="Nat. Commun.">
        <title>Extreme sensitivity to ultraviolet light in the fungal pathogen causing white-nose syndrome of bats.</title>
        <authorList>
            <person name="Palmer J.M."/>
            <person name="Drees K.P."/>
            <person name="Foster J.T."/>
            <person name="Lindner D.L."/>
        </authorList>
    </citation>
    <scope>NUCLEOTIDE SEQUENCE [LARGE SCALE GENOMIC DNA]</scope>
    <source>
        <strain evidence="20">UAMH 10579</strain>
    </source>
</reference>
<comment type="pathway">
    <text evidence="3">Glycan metabolism; cellulose degradation.</text>
</comment>
<name>A0A1B8GAW9_9PEZI</name>
<dbReference type="InterPro" id="IPR002772">
    <property type="entry name" value="Glyco_hydro_3_C"/>
</dbReference>
<comment type="function">
    <text evidence="13">Beta-glucosidases are one of a number of cellulolytic enzymes involved in the degradation of cellulosic biomass. Catalyzes the last step releasing glucose from the inhibitory cellobiose.</text>
</comment>
<evidence type="ECO:0000256" key="16">
    <source>
        <dbReference type="ARBA" id="ARBA00041601"/>
    </source>
</evidence>
<dbReference type="SMART" id="SM01217">
    <property type="entry name" value="Fn3_like"/>
    <property type="match status" value="1"/>
</dbReference>
<evidence type="ECO:0000256" key="13">
    <source>
        <dbReference type="ARBA" id="ARBA00024983"/>
    </source>
</evidence>
<accession>A0A1B8GAW9</accession>
<dbReference type="GO" id="GO:0009251">
    <property type="term" value="P:glucan catabolic process"/>
    <property type="evidence" value="ECO:0007669"/>
    <property type="project" value="TreeGrafter"/>
</dbReference>
<dbReference type="InterPro" id="IPR001764">
    <property type="entry name" value="Glyco_hydro_3_N"/>
</dbReference>
<evidence type="ECO:0000256" key="15">
    <source>
        <dbReference type="ARBA" id="ARBA00041276"/>
    </source>
</evidence>
<evidence type="ECO:0000256" key="10">
    <source>
        <dbReference type="ARBA" id="ARBA00023277"/>
    </source>
</evidence>
<sequence length="856" mass="91867">MSRAVMFPLPQLPQVVADASLAMWAQVKYKTAAVLFSSANCRSLFFEWIGDLFSYNMAHLRLGKLLTTLISFFLVASAQSSWDHDLFTSSPPVYPSPSTDGNGWEAALAKARIFAANLTLDEKAGLLTGNIRGPCVGNLVPIARLGFKGLCMQDGPAAIRQATFVSVFPAGLTIAATWDRKLMNTRGSYLGAEFKAKGAHVMLGPVAGPLGRSAYAGRGWEGFSPDPYLTGVAMEETITGIQSTGVQANAKHWIGNEQETQRVPSNNGGIKIDAVSSNIDDRTMHEVYMWPFANALHAGVSSVMCAYNRLNASYACQNSKILNGLLKEELGFQGYVVSDWGATHSGVASVKAGLDMDMPGSINFQSPGPSYFGGNLTIGVNNGSLTMARIDDMVHRVMTPYFFLKQDTSYPSIDQSSASLNKWGLHPYLQSFVYGAKANVDARGTHAKLIRDAAAAGTVLLKNTGNILPLKAPKNIGVFGNDAGDNINGVYTLNVIRDKGFEYGTLTIGGGSGTGRPTYVVTPMDAIKARAAADGSIVQFILNNNYLASDPNLAFSTFAPSPPDVCLVFLKTWASEGSDRTTLEADWNSAAVVKNVADRCPNTVVITHSGGPNTMPWASHPNVKAIVAAHFPGQESGNSIVDILYGVVNPSGKLPYTIANSEAEDKFAPITDSPELRATKDPNAWQSDFKEGPLIDYRHFDYYNSSVLYEFGFGLSYTTFGMTNLGIAKIDEKITARAPAAKIAPGGNPNLFKTIFRVTVVVSNIGAVAGAAVPQLYLSLPPVDGITASAVRVLRGFEKVLLQPGESQTVTFNLMRRDVSFWDTVSQEWVIAPGKIGVHAGFSSRDFKVESSFTPL</sequence>
<dbReference type="PRINTS" id="PR00133">
    <property type="entry name" value="GLHYDRLASE3"/>
</dbReference>
<evidence type="ECO:0000256" key="14">
    <source>
        <dbReference type="ARBA" id="ARBA00039579"/>
    </source>
</evidence>
<organism evidence="19 20">
    <name type="scientific">Pseudogymnoascus verrucosus</name>
    <dbReference type="NCBI Taxonomy" id="342668"/>
    <lineage>
        <taxon>Eukaryota</taxon>
        <taxon>Fungi</taxon>
        <taxon>Dikarya</taxon>
        <taxon>Ascomycota</taxon>
        <taxon>Pezizomycotina</taxon>
        <taxon>Leotiomycetes</taxon>
        <taxon>Thelebolales</taxon>
        <taxon>Thelebolaceae</taxon>
        <taxon>Pseudogymnoascus</taxon>
    </lineage>
</organism>
<dbReference type="EMBL" id="KV460259">
    <property type="protein sequence ID" value="OBT92983.2"/>
    <property type="molecule type" value="Genomic_DNA"/>
</dbReference>
<gene>
    <name evidence="19" type="ORF">VE01_08562</name>
</gene>
<protein>
    <recommendedName>
        <fullName evidence="14">Probable beta-glucosidase G</fullName>
        <ecNumber evidence="5">3.2.1.21</ecNumber>
    </recommendedName>
    <alternativeName>
        <fullName evidence="15">Beta-D-glucoside glucohydrolase G</fullName>
    </alternativeName>
    <alternativeName>
        <fullName evidence="16">Cellobiase G</fullName>
    </alternativeName>
    <alternativeName>
        <fullName evidence="17">Gentiobiase G</fullName>
    </alternativeName>
</protein>
<dbReference type="SUPFAM" id="SSF52279">
    <property type="entry name" value="Beta-D-glucan exohydrolase, C-terminal domain"/>
    <property type="match status" value="1"/>
</dbReference>